<dbReference type="EMBL" id="CP000089">
    <property type="protein sequence ID" value="AAZ47442.1"/>
    <property type="molecule type" value="Genomic_DNA"/>
</dbReference>
<name>Q47CI9_DECAR</name>
<proteinExistence type="inferred from homology"/>
<dbReference type="PANTHER" id="PTHR30483:SF6">
    <property type="entry name" value="PERIPLASMIC BINDING PROTEIN OF ABC TRANSPORTER FOR NATURAL AMINO ACIDS"/>
    <property type="match status" value="1"/>
</dbReference>
<dbReference type="PRINTS" id="PR00337">
    <property type="entry name" value="LEUILEVALBP"/>
</dbReference>
<reference evidence="7" key="1">
    <citation type="submission" date="2005-08" db="EMBL/GenBank/DDBJ databases">
        <title>Complete sequence of Dechloromonas aromatica RCB.</title>
        <authorList>
            <person name="Salinero K.K."/>
            <person name="Copeland A."/>
            <person name="Lucas S."/>
            <person name="Lapidus A."/>
            <person name="Barry K."/>
            <person name="Detter J.C."/>
            <person name="Glavina T."/>
            <person name="Hammon N."/>
            <person name="Israni S."/>
            <person name="Pitluck S."/>
            <person name="Di Bartolo G."/>
            <person name="Trong S."/>
            <person name="Schmutz J."/>
            <person name="Larimer F."/>
            <person name="Land M."/>
            <person name="Ivanova N."/>
            <person name="Richardson P."/>
        </authorList>
    </citation>
    <scope>NUCLEOTIDE SEQUENCE</scope>
    <source>
        <strain evidence="7">RCB</strain>
    </source>
</reference>
<evidence type="ECO:0000256" key="1">
    <source>
        <dbReference type="ARBA" id="ARBA00010062"/>
    </source>
</evidence>
<evidence type="ECO:0000256" key="4">
    <source>
        <dbReference type="ARBA" id="ARBA00022970"/>
    </source>
</evidence>
<dbReference type="InterPro" id="IPR028081">
    <property type="entry name" value="Leu-bd"/>
</dbReference>
<keyword evidence="3 5" id="KW-0732">Signal</keyword>
<dbReference type="Gene3D" id="3.40.50.2300">
    <property type="match status" value="2"/>
</dbReference>
<accession>Q47CI9</accession>
<feature type="chain" id="PRO_5004233348" evidence="5">
    <location>
        <begin position="23"/>
        <end position="405"/>
    </location>
</feature>
<dbReference type="InterPro" id="IPR028082">
    <property type="entry name" value="Peripla_BP_I"/>
</dbReference>
<dbReference type="InterPro" id="IPR051010">
    <property type="entry name" value="BCAA_transport"/>
</dbReference>
<dbReference type="Pfam" id="PF13458">
    <property type="entry name" value="Peripla_BP_6"/>
    <property type="match status" value="1"/>
</dbReference>
<sequence length="405" mass="43050">MKKISAVISGIALCICTQTAPAAEPIRIAVTGPYSGPSSPMGQSMLAGVRLAISEMNLGGGLLGRQLVLVEKDDKGDPATGKEVVEAAIRQDKVVAGLGVVNTGVALASLKDYQDARVPVIVNVATGSSVARQFFPPAIPDSYVFRNSASDDIQAAMIVREAVKRGRYTKLAILHDSTPYGEQGRDQLTRELTALELKPVAVESFAPGTRDLAANLQRAREAGAEAILTYAIGPELAVIANSRAKMGWKVPMIGSWPLSLPNFIDAAGKNAEGARMPQSFVEAANNYRRTSFISAYHHADGSKRIPSAVSAAQGYDSALLLIAAISQAGSTEGPKIRAALENLQKPVYGVITTYSPPFSKDDHEAISENMVLMGEVKQGQVAFAHPDDEKRSLLVHRKPKVQPVN</sequence>
<gene>
    <name evidence="7" type="ordered locus">Daro_2712</name>
</gene>
<evidence type="ECO:0000259" key="6">
    <source>
        <dbReference type="Pfam" id="PF13458"/>
    </source>
</evidence>
<dbReference type="InterPro" id="IPR000709">
    <property type="entry name" value="Leu_Ile_Val-bd"/>
</dbReference>
<dbReference type="PANTHER" id="PTHR30483">
    <property type="entry name" value="LEUCINE-SPECIFIC-BINDING PROTEIN"/>
    <property type="match status" value="1"/>
</dbReference>
<evidence type="ECO:0000256" key="3">
    <source>
        <dbReference type="ARBA" id="ARBA00022729"/>
    </source>
</evidence>
<organism evidence="7">
    <name type="scientific">Dechloromonas aromatica (strain RCB)</name>
    <dbReference type="NCBI Taxonomy" id="159087"/>
    <lineage>
        <taxon>Bacteria</taxon>
        <taxon>Pseudomonadati</taxon>
        <taxon>Pseudomonadota</taxon>
        <taxon>Betaproteobacteria</taxon>
        <taxon>Rhodocyclales</taxon>
        <taxon>Azonexaceae</taxon>
        <taxon>Dechloromonas</taxon>
    </lineage>
</organism>
<comment type="similarity">
    <text evidence="1">Belongs to the leucine-binding protein family.</text>
</comment>
<feature type="signal peptide" evidence="5">
    <location>
        <begin position="1"/>
        <end position="22"/>
    </location>
</feature>
<feature type="domain" description="Leucine-binding protein" evidence="6">
    <location>
        <begin position="25"/>
        <end position="372"/>
    </location>
</feature>
<dbReference type="SUPFAM" id="SSF53822">
    <property type="entry name" value="Periplasmic binding protein-like I"/>
    <property type="match status" value="1"/>
</dbReference>
<evidence type="ECO:0000313" key="7">
    <source>
        <dbReference type="EMBL" id="AAZ47442.1"/>
    </source>
</evidence>
<dbReference type="eggNOG" id="COG0683">
    <property type="taxonomic scope" value="Bacteria"/>
</dbReference>
<keyword evidence="4" id="KW-0029">Amino-acid transport</keyword>
<keyword evidence="2" id="KW-0813">Transport</keyword>
<dbReference type="STRING" id="159087.Daro_2712"/>
<dbReference type="HOGENOM" id="CLU_027128_0_0_4"/>
<dbReference type="AlphaFoldDB" id="Q47CI9"/>
<dbReference type="OrthoDB" id="5290698at2"/>
<dbReference type="CDD" id="cd06335">
    <property type="entry name" value="PBP1_ABC_ligand_binding-like"/>
    <property type="match status" value="1"/>
</dbReference>
<dbReference type="KEGG" id="dar:Daro_2712"/>
<evidence type="ECO:0000256" key="5">
    <source>
        <dbReference type="SAM" id="SignalP"/>
    </source>
</evidence>
<evidence type="ECO:0000256" key="2">
    <source>
        <dbReference type="ARBA" id="ARBA00022448"/>
    </source>
</evidence>
<protein>
    <submittedName>
        <fullName evidence="7">Amino acid/amide ABC transporter substrate-binding protein, HAAT family</fullName>
    </submittedName>
</protein>
<dbReference type="GO" id="GO:0006865">
    <property type="term" value="P:amino acid transport"/>
    <property type="evidence" value="ECO:0007669"/>
    <property type="project" value="UniProtKB-KW"/>
</dbReference>